<evidence type="ECO:0000256" key="6">
    <source>
        <dbReference type="ARBA" id="ARBA00023015"/>
    </source>
</evidence>
<feature type="domain" description="C2H2-type" evidence="11">
    <location>
        <begin position="367"/>
        <end position="394"/>
    </location>
</feature>
<dbReference type="Pfam" id="PF21549">
    <property type="entry name" value="PRDM2_PR"/>
    <property type="match status" value="1"/>
</dbReference>
<dbReference type="PROSITE" id="PS50157">
    <property type="entry name" value="ZINC_FINGER_C2H2_2"/>
    <property type="match status" value="4"/>
</dbReference>
<evidence type="ECO:0000256" key="7">
    <source>
        <dbReference type="ARBA" id="ARBA00023163"/>
    </source>
</evidence>
<comment type="caution">
    <text evidence="13">The sequence shown here is derived from an EMBL/GenBank/DDBJ whole genome shotgun (WGS) entry which is preliminary data.</text>
</comment>
<dbReference type="PROSITE" id="PS50280">
    <property type="entry name" value="SET"/>
    <property type="match status" value="1"/>
</dbReference>
<dbReference type="PANTHER" id="PTHR16515">
    <property type="entry name" value="PR DOMAIN ZINC FINGER PROTEIN"/>
    <property type="match status" value="1"/>
</dbReference>
<keyword evidence="6" id="KW-0805">Transcription regulation</keyword>
<evidence type="ECO:0000259" key="12">
    <source>
        <dbReference type="PROSITE" id="PS50280"/>
    </source>
</evidence>
<keyword evidence="7" id="KW-0804">Transcription</keyword>
<feature type="compositionally biased region" description="Basic and acidic residues" evidence="10">
    <location>
        <begin position="454"/>
        <end position="505"/>
    </location>
</feature>
<dbReference type="InterPro" id="IPR036236">
    <property type="entry name" value="Znf_C2H2_sf"/>
</dbReference>
<dbReference type="Proteomes" id="UP001634394">
    <property type="component" value="Unassembled WGS sequence"/>
</dbReference>
<organism evidence="13 14">
    <name type="scientific">Sinanodonta woodiana</name>
    <name type="common">Chinese pond mussel</name>
    <name type="synonym">Anodonta woodiana</name>
    <dbReference type="NCBI Taxonomy" id="1069815"/>
    <lineage>
        <taxon>Eukaryota</taxon>
        <taxon>Metazoa</taxon>
        <taxon>Spiralia</taxon>
        <taxon>Lophotrochozoa</taxon>
        <taxon>Mollusca</taxon>
        <taxon>Bivalvia</taxon>
        <taxon>Autobranchia</taxon>
        <taxon>Heteroconchia</taxon>
        <taxon>Palaeoheterodonta</taxon>
        <taxon>Unionida</taxon>
        <taxon>Unionoidea</taxon>
        <taxon>Unionidae</taxon>
        <taxon>Unioninae</taxon>
        <taxon>Sinanodonta</taxon>
    </lineage>
</organism>
<dbReference type="InterPro" id="IPR050331">
    <property type="entry name" value="Zinc_finger"/>
</dbReference>
<evidence type="ECO:0000256" key="3">
    <source>
        <dbReference type="ARBA" id="ARBA00022737"/>
    </source>
</evidence>
<feature type="region of interest" description="Disordered" evidence="10">
    <location>
        <begin position="141"/>
        <end position="198"/>
    </location>
</feature>
<dbReference type="AlphaFoldDB" id="A0ABD3VKQ2"/>
<dbReference type="InterPro" id="IPR046341">
    <property type="entry name" value="SET_dom_sf"/>
</dbReference>
<keyword evidence="5" id="KW-0862">Zinc</keyword>
<feature type="region of interest" description="Disordered" evidence="10">
    <location>
        <begin position="338"/>
        <end position="357"/>
    </location>
</feature>
<gene>
    <name evidence="13" type="ORF">ACJMK2_007187</name>
</gene>
<evidence type="ECO:0000256" key="9">
    <source>
        <dbReference type="PROSITE-ProRule" id="PRU00042"/>
    </source>
</evidence>
<feature type="domain" description="C2H2-type" evidence="11">
    <location>
        <begin position="536"/>
        <end position="563"/>
    </location>
</feature>
<sequence length="883" mass="101312">MISTDLEVVPGHIETPDSIELKASAVASSCIGAWSLWPIVKDTVFGPFVGDIKKGKDIKDIHYRYAWEVFDPETFGLLHVIDATDPSKGNWMRYVNCARYLEEQNLISVQQEDKVYYKAIKNIAPGEELLTWFEPRKKKRQQKRKMEKEVKEEKVSATITDPSDARHDKDDDSLGKKKRKLKSSNSSQSETSANTVVKEKWKKTKENSVKLKVSKDDTESETSSRCSSVIPEKRDIFNNSSVSWDYPKPGEEYMFELKKHHVVKVEGKQSYKCDICSGLYRHIFSLKRHYLKNHIIIGILVLEAEKAAIKRKEFEELSGGKENCSSNDAASDIGVASSVNSVSSEGDNSTDFRSSKDSEIARHPGLYRCYLCFEHFETVAEIREHTVNHPESKNHMPFACNKCEMRFSNIQNLVRHQAVHQENGNELINQSKKLLPGKGVKNIRRTTKKDKLVDENTDIEKEGETKEEKKNAKCRPKECTGKDQKGKSSPEKKYQKGKSSPEKKYHCSRCSQKFGFLQNLLRHQEVHKDEKKTSPHSCEYCGKGFSLLSNLKKHVQLHLGFKMNCFHQRKYHDNKSRHRSKASNSVRPVVTETPEMVAMFYANVANNIAINLTNYIDGGQNSLQNCTDHIRIEDYHELPTRQDKSAGLESATEQDTFHCTGSGSVFENVSKLHVHIVNCVSTSKLNNSSDVNKNKKKKTSLKSNIRKKQGESMNGSQNFQSRLKDFSEILNMDGKQRKRIFIGCRKRRAVILPDSPVKCINKDHYETGYNPKNHIRRRESTELLDTHQCSGCGVKFMTILLLERHVKICAKKEKFKELHPLMSWKKLHISKESNKTIIRSFVQSIKIKSDQEHQTENEKEKGQVMIHALNIYHVFPCLLLKMH</sequence>
<dbReference type="Gene3D" id="3.30.160.60">
    <property type="entry name" value="Classic Zinc Finger"/>
    <property type="match status" value="3"/>
</dbReference>
<feature type="compositionally biased region" description="Polar residues" evidence="10">
    <location>
        <begin position="338"/>
        <end position="352"/>
    </location>
</feature>
<feature type="region of interest" description="Disordered" evidence="10">
    <location>
        <begin position="687"/>
        <end position="717"/>
    </location>
</feature>
<keyword evidence="2" id="KW-0479">Metal-binding</keyword>
<dbReference type="SUPFAM" id="SSF82199">
    <property type="entry name" value="SET domain"/>
    <property type="match status" value="1"/>
</dbReference>
<protein>
    <submittedName>
        <fullName evidence="13">Uncharacterized protein</fullName>
    </submittedName>
</protein>
<evidence type="ECO:0000259" key="11">
    <source>
        <dbReference type="PROSITE" id="PS50157"/>
    </source>
</evidence>
<dbReference type="SUPFAM" id="SSF57667">
    <property type="entry name" value="beta-beta-alpha zinc fingers"/>
    <property type="match status" value="3"/>
</dbReference>
<proteinExistence type="predicted"/>
<feature type="compositionally biased region" description="Basic residues" evidence="10">
    <location>
        <begin position="694"/>
        <end position="707"/>
    </location>
</feature>
<evidence type="ECO:0000313" key="13">
    <source>
        <dbReference type="EMBL" id="KAL3861118.1"/>
    </source>
</evidence>
<evidence type="ECO:0000256" key="4">
    <source>
        <dbReference type="ARBA" id="ARBA00022771"/>
    </source>
</evidence>
<dbReference type="InterPro" id="IPR001214">
    <property type="entry name" value="SET_dom"/>
</dbReference>
<dbReference type="SMART" id="SM00355">
    <property type="entry name" value="ZnF_C2H2"/>
    <property type="match status" value="6"/>
</dbReference>
<reference evidence="13 14" key="1">
    <citation type="submission" date="2024-11" db="EMBL/GenBank/DDBJ databases">
        <title>Chromosome-level genome assembly of the freshwater bivalve Anodonta woodiana.</title>
        <authorList>
            <person name="Chen X."/>
        </authorList>
    </citation>
    <scope>NUCLEOTIDE SEQUENCE [LARGE SCALE GENOMIC DNA]</scope>
    <source>
        <strain evidence="13">MN2024</strain>
        <tissue evidence="13">Gills</tissue>
    </source>
</reference>
<dbReference type="SMART" id="SM00317">
    <property type="entry name" value="SET"/>
    <property type="match status" value="1"/>
</dbReference>
<keyword evidence="8" id="KW-0539">Nucleus</keyword>
<dbReference type="PROSITE" id="PS00028">
    <property type="entry name" value="ZINC_FINGER_C2H2_1"/>
    <property type="match status" value="5"/>
</dbReference>
<dbReference type="GO" id="GO:0008270">
    <property type="term" value="F:zinc ion binding"/>
    <property type="evidence" value="ECO:0007669"/>
    <property type="project" value="UniProtKB-KW"/>
</dbReference>
<dbReference type="PANTHER" id="PTHR16515:SF66">
    <property type="entry name" value="C2H2-TYPE DOMAIN-CONTAINING PROTEIN"/>
    <property type="match status" value="1"/>
</dbReference>
<evidence type="ECO:0000256" key="10">
    <source>
        <dbReference type="SAM" id="MobiDB-lite"/>
    </source>
</evidence>
<feature type="domain" description="C2H2-type" evidence="11">
    <location>
        <begin position="505"/>
        <end position="532"/>
    </location>
</feature>
<dbReference type="InterPro" id="IPR013087">
    <property type="entry name" value="Znf_C2H2_type"/>
</dbReference>
<feature type="domain" description="C2H2-type" evidence="11">
    <location>
        <begin position="398"/>
        <end position="425"/>
    </location>
</feature>
<feature type="domain" description="SET" evidence="12">
    <location>
        <begin position="17"/>
        <end position="134"/>
    </location>
</feature>
<accession>A0ABD3VKQ2</accession>
<dbReference type="EMBL" id="JBJQND010000011">
    <property type="protein sequence ID" value="KAL3861118.1"/>
    <property type="molecule type" value="Genomic_DNA"/>
</dbReference>
<evidence type="ECO:0000256" key="8">
    <source>
        <dbReference type="ARBA" id="ARBA00023242"/>
    </source>
</evidence>
<evidence type="ECO:0000313" key="14">
    <source>
        <dbReference type="Proteomes" id="UP001634394"/>
    </source>
</evidence>
<dbReference type="Gene3D" id="2.170.270.10">
    <property type="entry name" value="SET domain"/>
    <property type="match status" value="1"/>
</dbReference>
<comment type="subcellular location">
    <subcellularLocation>
        <location evidence="1">Nucleus</location>
    </subcellularLocation>
</comment>
<evidence type="ECO:0000256" key="5">
    <source>
        <dbReference type="ARBA" id="ARBA00022833"/>
    </source>
</evidence>
<keyword evidence="4 9" id="KW-0863">Zinc-finger</keyword>
<evidence type="ECO:0000256" key="2">
    <source>
        <dbReference type="ARBA" id="ARBA00022723"/>
    </source>
</evidence>
<evidence type="ECO:0000256" key="1">
    <source>
        <dbReference type="ARBA" id="ARBA00004123"/>
    </source>
</evidence>
<dbReference type="FunFam" id="3.30.160.60:FF:000110">
    <property type="entry name" value="Zinc finger protein-like"/>
    <property type="match status" value="1"/>
</dbReference>
<keyword evidence="3" id="KW-0677">Repeat</keyword>
<dbReference type="GO" id="GO:0005634">
    <property type="term" value="C:nucleus"/>
    <property type="evidence" value="ECO:0007669"/>
    <property type="project" value="UniProtKB-SubCell"/>
</dbReference>
<keyword evidence="14" id="KW-1185">Reference proteome</keyword>
<name>A0ABD3VKQ2_SINWO</name>
<feature type="compositionally biased region" description="Basic and acidic residues" evidence="10">
    <location>
        <begin position="163"/>
        <end position="175"/>
    </location>
</feature>
<feature type="region of interest" description="Disordered" evidence="10">
    <location>
        <begin position="454"/>
        <end position="506"/>
    </location>
</feature>
<dbReference type="Pfam" id="PF00096">
    <property type="entry name" value="zf-C2H2"/>
    <property type="match status" value="2"/>
</dbReference>
<feature type="compositionally biased region" description="Basic and acidic residues" evidence="10">
    <location>
        <begin position="144"/>
        <end position="155"/>
    </location>
</feature>